<feature type="compositionally biased region" description="Basic and acidic residues" evidence="2">
    <location>
        <begin position="453"/>
        <end position="465"/>
    </location>
</feature>
<dbReference type="Proteomes" id="UP000249218">
    <property type="component" value="Unassembled WGS sequence"/>
</dbReference>
<proteinExistence type="predicted"/>
<keyword evidence="1" id="KW-0175">Coiled coil</keyword>
<organism evidence="3 4">
    <name type="scientific">Helicoverpa armigera</name>
    <name type="common">Cotton bollworm</name>
    <name type="synonym">Heliothis armigera</name>
    <dbReference type="NCBI Taxonomy" id="29058"/>
    <lineage>
        <taxon>Eukaryota</taxon>
        <taxon>Metazoa</taxon>
        <taxon>Ecdysozoa</taxon>
        <taxon>Arthropoda</taxon>
        <taxon>Hexapoda</taxon>
        <taxon>Insecta</taxon>
        <taxon>Pterygota</taxon>
        <taxon>Neoptera</taxon>
        <taxon>Endopterygota</taxon>
        <taxon>Lepidoptera</taxon>
        <taxon>Glossata</taxon>
        <taxon>Ditrysia</taxon>
        <taxon>Noctuoidea</taxon>
        <taxon>Noctuidae</taxon>
        <taxon>Heliothinae</taxon>
        <taxon>Helicoverpa</taxon>
    </lineage>
</organism>
<feature type="region of interest" description="Disordered" evidence="2">
    <location>
        <begin position="399"/>
        <end position="504"/>
    </location>
</feature>
<feature type="non-terminal residue" evidence="3">
    <location>
        <position position="504"/>
    </location>
</feature>
<dbReference type="OrthoDB" id="6926004at2759"/>
<feature type="coiled-coil region" evidence="1">
    <location>
        <begin position="107"/>
        <end position="134"/>
    </location>
</feature>
<feature type="compositionally biased region" description="Basic and acidic residues" evidence="2">
    <location>
        <begin position="414"/>
        <end position="424"/>
    </location>
</feature>
<dbReference type="EMBL" id="KZ150216">
    <property type="protein sequence ID" value="PZC72132.1"/>
    <property type="molecule type" value="Genomic_DNA"/>
</dbReference>
<gene>
    <name evidence="3" type="primary">HaOG211824</name>
    <name evidence="3" type="ORF">B5X24_HaOG211824</name>
</gene>
<accession>A0A2W1B946</accession>
<keyword evidence="4" id="KW-1185">Reference proteome</keyword>
<protein>
    <submittedName>
        <fullName evidence="3">Uncharacterized protein</fullName>
    </submittedName>
</protein>
<feature type="region of interest" description="Disordered" evidence="2">
    <location>
        <begin position="225"/>
        <end position="245"/>
    </location>
</feature>
<feature type="compositionally biased region" description="Basic and acidic residues" evidence="2">
    <location>
        <begin position="431"/>
        <end position="440"/>
    </location>
</feature>
<evidence type="ECO:0000313" key="3">
    <source>
        <dbReference type="EMBL" id="PZC72132.1"/>
    </source>
</evidence>
<feature type="compositionally biased region" description="Basic and acidic residues" evidence="2">
    <location>
        <begin position="493"/>
        <end position="504"/>
    </location>
</feature>
<reference evidence="3 4" key="1">
    <citation type="journal article" date="2017" name="BMC Biol.">
        <title>Genomic innovations, transcriptional plasticity and gene loss underlying the evolution and divergence of two highly polyphagous and invasive Helicoverpa pest species.</title>
        <authorList>
            <person name="Pearce S.L."/>
            <person name="Clarke D.F."/>
            <person name="East P.D."/>
            <person name="Elfekih S."/>
            <person name="Gordon K.H."/>
            <person name="Jermiin L.S."/>
            <person name="McGaughran A."/>
            <person name="Oakeshott J.G."/>
            <person name="Papanikolaou A."/>
            <person name="Perera O.P."/>
            <person name="Rane R.V."/>
            <person name="Richards S."/>
            <person name="Tay W.T."/>
            <person name="Walsh T.K."/>
            <person name="Anderson A."/>
            <person name="Anderson C.J."/>
            <person name="Asgari S."/>
            <person name="Board P.G."/>
            <person name="Bretschneider A."/>
            <person name="Campbell P.M."/>
            <person name="Chertemps T."/>
            <person name="Christeller J.T."/>
            <person name="Coppin C.W."/>
            <person name="Downes S.J."/>
            <person name="Duan G."/>
            <person name="Farnsworth C.A."/>
            <person name="Good R.T."/>
            <person name="Han L.B."/>
            <person name="Han Y.C."/>
            <person name="Hatje K."/>
            <person name="Horne I."/>
            <person name="Huang Y.P."/>
            <person name="Hughes D.S."/>
            <person name="Jacquin-Joly E."/>
            <person name="James W."/>
            <person name="Jhangiani S."/>
            <person name="Kollmar M."/>
            <person name="Kuwar S.S."/>
            <person name="Li S."/>
            <person name="Liu N.Y."/>
            <person name="Maibeche M.T."/>
            <person name="Miller J.R."/>
            <person name="Montagne N."/>
            <person name="Perry T."/>
            <person name="Qu J."/>
            <person name="Song S.V."/>
            <person name="Sutton G.G."/>
            <person name="Vogel H."/>
            <person name="Walenz B.P."/>
            <person name="Xu W."/>
            <person name="Zhang H.J."/>
            <person name="Zou Z."/>
            <person name="Batterham P."/>
            <person name="Edwards O.R."/>
            <person name="Feyereisen R."/>
            <person name="Gibbs R.A."/>
            <person name="Heckel D.G."/>
            <person name="McGrath A."/>
            <person name="Robin C."/>
            <person name="Scherer S.E."/>
            <person name="Worley K.C."/>
            <person name="Wu Y.D."/>
        </authorList>
    </citation>
    <scope>NUCLEOTIDE SEQUENCE [LARGE SCALE GENOMIC DNA]</scope>
    <source>
        <strain evidence="3">Harm_GR_Male_#8</strain>
        <tissue evidence="3">Whole organism</tissue>
    </source>
</reference>
<dbReference type="AlphaFoldDB" id="A0A2W1B946"/>
<name>A0A2W1B946_HELAM</name>
<evidence type="ECO:0000313" key="4">
    <source>
        <dbReference type="Proteomes" id="UP000249218"/>
    </source>
</evidence>
<evidence type="ECO:0000256" key="1">
    <source>
        <dbReference type="SAM" id="Coils"/>
    </source>
</evidence>
<sequence>MNNTEKNTLENDLASFLEEKLKVLSDKDQKVYLKKLALQTKDNILAGFENTVDQTTIPKDKKNELKQKLLNMTSAILKQPFFEHVLDALIRGIEEIIEALLLPLDQKARLSELTKTAEKNIINLKENVMQYETTHGPVPNAEDIIVEEIMKAIDNSSLSAEKKEELKAKLHKIYTDNLNQHSIESGNALREGIADILNYLPLNNQQKSKFLRDLDDSGTGDNIKGLKKTNIEGSPISGTKPEEAERAKKVEGNYLSDLEKSNNIKHNIQDKIGLPIDEENKATQKVNKSVKEPQYNKQKGKLNFEELQNNTHKNILRGLEEYINKASIPMEKKIELKNKLANMLNESFNDPLSEDIQDSLKGGIYDILEELNLPKNELDKMKHGLTDIVDRNITALQNEIKERHSDTDVSSDQSKVEIKNKERTLSQTGQDSHRDKSDRQKKARTSIEEVDSSLERDPEKSSDKCKKGRTSAELDSSSDRDFGKPLNKRRKERTSADDRSLDRD</sequence>
<evidence type="ECO:0000256" key="2">
    <source>
        <dbReference type="SAM" id="MobiDB-lite"/>
    </source>
</evidence>